<feature type="domain" description="Carbohydrate kinase PfkB" evidence="4">
    <location>
        <begin position="51"/>
        <end position="316"/>
    </location>
</feature>
<gene>
    <name evidence="5" type="ORF">F2P47_16840</name>
</gene>
<name>A0A6N6VDZ1_9HYPH</name>
<sequence>MTELKYDVAGIGNALVDVIADANDHFLDMNNIQKGSMTLIDTGRADELYGRMGQAIEMSGGSCANTIAGLASLGGKGAFFGKVKNDQLGRIFAHDIKSLGVHFSTPLAEDGPPTGRCLILVTPDAQRSMNTFLGAAQNLTPDDIDDEVIKSSYATYMEGYLWDQPDAKQAFLKAAKIARDAGRIVSLTLSDSFCVARYRDEFRKLVKDEVDLLFANEAEILSLYEVDIFDEALTRVKEECKFAALTRSEAGAVIVADGEVHVVDADRVAKVVDTTGAGDLFASGFLYGLSHGYSPVHSARLGAMAAAEVISHYGPRPQVSLAELAKKKGF</sequence>
<accession>A0A6N6VDZ1</accession>
<dbReference type="Proteomes" id="UP000468901">
    <property type="component" value="Unassembled WGS sequence"/>
</dbReference>
<comment type="similarity">
    <text evidence="1">Belongs to the carbohydrate kinase PfkB family.</text>
</comment>
<dbReference type="Gene3D" id="3.40.1190.20">
    <property type="match status" value="1"/>
</dbReference>
<keyword evidence="6" id="KW-1185">Reference proteome</keyword>
<evidence type="ECO:0000313" key="6">
    <source>
        <dbReference type="Proteomes" id="UP000468901"/>
    </source>
</evidence>
<evidence type="ECO:0000313" key="5">
    <source>
        <dbReference type="EMBL" id="KAB7738469.1"/>
    </source>
</evidence>
<dbReference type="GO" id="GO:0016301">
    <property type="term" value="F:kinase activity"/>
    <property type="evidence" value="ECO:0007669"/>
    <property type="project" value="UniProtKB-KW"/>
</dbReference>
<protein>
    <submittedName>
        <fullName evidence="5">Adenosine kinase</fullName>
    </submittedName>
</protein>
<proteinExistence type="inferred from homology"/>
<dbReference type="Pfam" id="PF00294">
    <property type="entry name" value="PfkB"/>
    <property type="match status" value="1"/>
</dbReference>
<dbReference type="EMBL" id="WESC01000021">
    <property type="protein sequence ID" value="KAB7738469.1"/>
    <property type="molecule type" value="Genomic_DNA"/>
</dbReference>
<dbReference type="Gene3D" id="3.30.1110.10">
    <property type="match status" value="1"/>
</dbReference>
<evidence type="ECO:0000256" key="3">
    <source>
        <dbReference type="ARBA" id="ARBA00022777"/>
    </source>
</evidence>
<evidence type="ECO:0000256" key="2">
    <source>
        <dbReference type="ARBA" id="ARBA00022679"/>
    </source>
</evidence>
<evidence type="ECO:0000259" key="4">
    <source>
        <dbReference type="Pfam" id="PF00294"/>
    </source>
</evidence>
<dbReference type="InterPro" id="IPR002173">
    <property type="entry name" value="Carboh/pur_kinase_PfkB_CS"/>
</dbReference>
<dbReference type="InterPro" id="IPR029056">
    <property type="entry name" value="Ribokinase-like"/>
</dbReference>
<evidence type="ECO:0000256" key="1">
    <source>
        <dbReference type="ARBA" id="ARBA00010688"/>
    </source>
</evidence>
<dbReference type="PANTHER" id="PTHR43320">
    <property type="entry name" value="SUGAR KINASE"/>
    <property type="match status" value="1"/>
</dbReference>
<organism evidence="5 6">
    <name type="scientific">Parvibaculum sedimenti</name>
    <dbReference type="NCBI Taxonomy" id="2608632"/>
    <lineage>
        <taxon>Bacteria</taxon>
        <taxon>Pseudomonadati</taxon>
        <taxon>Pseudomonadota</taxon>
        <taxon>Alphaproteobacteria</taxon>
        <taxon>Hyphomicrobiales</taxon>
        <taxon>Parvibaculaceae</taxon>
        <taxon>Parvibaculum</taxon>
    </lineage>
</organism>
<reference evidence="5 6" key="1">
    <citation type="submission" date="2019-09" db="EMBL/GenBank/DDBJ databases">
        <title>Parvibaculum sedimenti sp. nov., isolated from sediment.</title>
        <authorList>
            <person name="Wang Y."/>
        </authorList>
    </citation>
    <scope>NUCLEOTIDE SEQUENCE [LARGE SCALE GENOMIC DNA]</scope>
    <source>
        <strain evidence="5 6">HXT-9</strain>
    </source>
</reference>
<keyword evidence="3 5" id="KW-0418">Kinase</keyword>
<dbReference type="InterPro" id="IPR011611">
    <property type="entry name" value="PfkB_dom"/>
</dbReference>
<dbReference type="InterPro" id="IPR052700">
    <property type="entry name" value="Carb_kinase_PfkB-like"/>
</dbReference>
<keyword evidence="2" id="KW-0808">Transferase</keyword>
<dbReference type="PANTHER" id="PTHR43320:SF3">
    <property type="entry name" value="CARBOHYDRATE KINASE PFKB DOMAIN-CONTAINING PROTEIN"/>
    <property type="match status" value="1"/>
</dbReference>
<dbReference type="AlphaFoldDB" id="A0A6N6VDZ1"/>
<comment type="caution">
    <text evidence="5">The sequence shown here is derived from an EMBL/GenBank/DDBJ whole genome shotgun (WGS) entry which is preliminary data.</text>
</comment>
<dbReference type="PROSITE" id="PS00584">
    <property type="entry name" value="PFKB_KINASES_2"/>
    <property type="match status" value="1"/>
</dbReference>
<dbReference type="SUPFAM" id="SSF53613">
    <property type="entry name" value="Ribokinase-like"/>
    <property type="match status" value="1"/>
</dbReference>
<dbReference type="CDD" id="cd01168">
    <property type="entry name" value="adenosine_kinase"/>
    <property type="match status" value="1"/>
</dbReference>
<dbReference type="RefSeq" id="WP_152217554.1">
    <property type="nucleotide sequence ID" value="NZ_JBAQYD010000328.1"/>
</dbReference>